<reference evidence="2" key="1">
    <citation type="submission" date="2016-10" db="EMBL/GenBank/DDBJ databases">
        <authorList>
            <person name="Jeantristanb JTB J.-T."/>
            <person name="Ricardo R."/>
        </authorList>
    </citation>
    <scope>NUCLEOTIDE SEQUENCE [LARGE SCALE GENOMIC DNA]</scope>
</reference>
<dbReference type="AlphaFoldDB" id="A0A2X0NI96"/>
<dbReference type="OrthoDB" id="2505730at2759"/>
<dbReference type="Proteomes" id="UP000249723">
    <property type="component" value="Unassembled WGS sequence"/>
</dbReference>
<evidence type="ECO:0000313" key="1">
    <source>
        <dbReference type="EMBL" id="SCZ93943.1"/>
    </source>
</evidence>
<organism evidence="1 2">
    <name type="scientific">Microbotryum saponariae</name>
    <dbReference type="NCBI Taxonomy" id="289078"/>
    <lineage>
        <taxon>Eukaryota</taxon>
        <taxon>Fungi</taxon>
        <taxon>Dikarya</taxon>
        <taxon>Basidiomycota</taxon>
        <taxon>Pucciniomycotina</taxon>
        <taxon>Microbotryomycetes</taxon>
        <taxon>Microbotryales</taxon>
        <taxon>Microbotryaceae</taxon>
        <taxon>Microbotryum</taxon>
    </lineage>
</organism>
<gene>
    <name evidence="1" type="ORF">BZ3500_MVSOF-1268-A1-R1_CHR6-3G09010</name>
</gene>
<protein>
    <submittedName>
        <fullName evidence="1">BZ3500_MvSof-1268-A1-R1_Chr6-3g09010 protein</fullName>
    </submittedName>
</protein>
<keyword evidence="2" id="KW-1185">Reference proteome</keyword>
<dbReference type="EMBL" id="FMWP01000048">
    <property type="protein sequence ID" value="SCZ93943.1"/>
    <property type="molecule type" value="Genomic_DNA"/>
</dbReference>
<sequence length="90" mass="10257">MPPKRRYKSKPSVYKLQGSYDSSTAPMPMAAFSFRLVEQAHASWKVSPRTLTGYADGLKEYYSRCEWGRGHYTGHTWVNLDAAMLKEAHA</sequence>
<accession>A0A2X0NI96</accession>
<dbReference type="STRING" id="289078.A0A2X0NI96"/>
<name>A0A2X0NI96_9BASI</name>
<evidence type="ECO:0000313" key="2">
    <source>
        <dbReference type="Proteomes" id="UP000249723"/>
    </source>
</evidence>
<proteinExistence type="predicted"/>